<protein>
    <submittedName>
        <fullName evidence="5">Uncharacterized protein</fullName>
    </submittedName>
</protein>
<dbReference type="GO" id="GO:0003677">
    <property type="term" value="F:DNA binding"/>
    <property type="evidence" value="ECO:0007669"/>
    <property type="project" value="InterPro"/>
</dbReference>
<dbReference type="EMBL" id="BGPR01000022">
    <property type="protein sequence ID" value="GBL80492.1"/>
    <property type="molecule type" value="Genomic_DNA"/>
</dbReference>
<accession>A0A4Y2AKW4</accession>
<keyword evidence="6" id="KW-1185">Reference proteome</keyword>
<organism evidence="5 6">
    <name type="scientific">Araneus ventricosus</name>
    <name type="common">Orbweaver spider</name>
    <name type="synonym">Epeira ventricosa</name>
    <dbReference type="NCBI Taxonomy" id="182803"/>
    <lineage>
        <taxon>Eukaryota</taxon>
        <taxon>Metazoa</taxon>
        <taxon>Ecdysozoa</taxon>
        <taxon>Arthropoda</taxon>
        <taxon>Chelicerata</taxon>
        <taxon>Arachnida</taxon>
        <taxon>Araneae</taxon>
        <taxon>Araneomorphae</taxon>
        <taxon>Entelegynae</taxon>
        <taxon>Araneoidea</taxon>
        <taxon>Araneidae</taxon>
        <taxon>Araneus</taxon>
    </lineage>
</organism>
<feature type="compositionally biased region" description="Polar residues" evidence="4">
    <location>
        <begin position="769"/>
        <end position="797"/>
    </location>
</feature>
<dbReference type="SUPFAM" id="SSF50978">
    <property type="entry name" value="WD40 repeat-like"/>
    <property type="match status" value="1"/>
</dbReference>
<dbReference type="SMART" id="SM00384">
    <property type="entry name" value="AT_hook"/>
    <property type="match status" value="5"/>
</dbReference>
<dbReference type="OrthoDB" id="6435059at2759"/>
<reference evidence="5 6" key="1">
    <citation type="journal article" date="2019" name="Sci. Rep.">
        <title>Orb-weaving spider Araneus ventricosus genome elucidates the spidroin gene catalogue.</title>
        <authorList>
            <person name="Kono N."/>
            <person name="Nakamura H."/>
            <person name="Ohtoshi R."/>
            <person name="Moran D.A.P."/>
            <person name="Shinohara A."/>
            <person name="Yoshida Y."/>
            <person name="Fujiwara M."/>
            <person name="Mori M."/>
            <person name="Tomita M."/>
            <person name="Arakawa K."/>
        </authorList>
    </citation>
    <scope>NUCLEOTIDE SEQUENCE [LARGE SCALE GENOMIC DNA]</scope>
</reference>
<feature type="compositionally biased region" description="Polar residues" evidence="4">
    <location>
        <begin position="848"/>
        <end position="859"/>
    </location>
</feature>
<dbReference type="GO" id="GO:0000127">
    <property type="term" value="C:transcription factor TFIIIC complex"/>
    <property type="evidence" value="ECO:0007669"/>
    <property type="project" value="TreeGrafter"/>
</dbReference>
<dbReference type="GO" id="GO:0005634">
    <property type="term" value="C:nucleus"/>
    <property type="evidence" value="ECO:0007669"/>
    <property type="project" value="UniProtKB-SubCell"/>
</dbReference>
<evidence type="ECO:0000313" key="6">
    <source>
        <dbReference type="Proteomes" id="UP000499080"/>
    </source>
</evidence>
<dbReference type="PANTHER" id="PTHR15052:SF2">
    <property type="entry name" value="GENERAL TRANSCRIPTION FACTOR 3C POLYPEPTIDE 2"/>
    <property type="match status" value="1"/>
</dbReference>
<evidence type="ECO:0000256" key="2">
    <source>
        <dbReference type="ARBA" id="ARBA00023163"/>
    </source>
</evidence>
<feature type="compositionally biased region" description="Basic and acidic residues" evidence="4">
    <location>
        <begin position="906"/>
        <end position="922"/>
    </location>
</feature>
<feature type="compositionally biased region" description="Basic and acidic residues" evidence="4">
    <location>
        <begin position="870"/>
        <end position="897"/>
    </location>
</feature>
<name>A0A4Y2AKW4_ARAVE</name>
<dbReference type="InterPro" id="IPR036322">
    <property type="entry name" value="WD40_repeat_dom_sf"/>
</dbReference>
<dbReference type="InterPro" id="IPR017956">
    <property type="entry name" value="AT_hook_DNA-bd_motif"/>
</dbReference>
<feature type="region of interest" description="Disordered" evidence="4">
    <location>
        <begin position="500"/>
        <end position="520"/>
    </location>
</feature>
<dbReference type="InterPro" id="IPR052416">
    <property type="entry name" value="GTF3C_component"/>
</dbReference>
<comment type="subcellular location">
    <subcellularLocation>
        <location evidence="1">Nucleus</location>
    </subcellularLocation>
</comment>
<feature type="compositionally biased region" description="Basic and acidic residues" evidence="4">
    <location>
        <begin position="978"/>
        <end position="1011"/>
    </location>
</feature>
<dbReference type="PANTHER" id="PTHR15052">
    <property type="entry name" value="RNA POLYMERASE III TRANSCRIPTION INITIATION FACTOR COMPLEX SUBUNIT"/>
    <property type="match status" value="1"/>
</dbReference>
<evidence type="ECO:0000313" key="5">
    <source>
        <dbReference type="EMBL" id="GBL80492.1"/>
    </source>
</evidence>
<feature type="region of interest" description="Disordered" evidence="4">
    <location>
        <begin position="769"/>
        <end position="1029"/>
    </location>
</feature>
<evidence type="ECO:0000256" key="3">
    <source>
        <dbReference type="ARBA" id="ARBA00023242"/>
    </source>
</evidence>
<dbReference type="Proteomes" id="UP000499080">
    <property type="component" value="Unassembled WGS sequence"/>
</dbReference>
<proteinExistence type="predicted"/>
<comment type="caution">
    <text evidence="5">The sequence shown here is derived from an EMBL/GenBank/DDBJ whole genome shotgun (WGS) entry which is preliminary data.</text>
</comment>
<sequence length="1367" mass="154915">MTCRQRIMPFSLAVAIVRKVAATKARRITAKMKTEFTRILKEKGFLVCPLSGCFQKYRTMANFQTHYKYCYSGMEKDLKHCPYCASVIFSSHKAVLHHMKVEHPEKLEEYKTNFPQPEDVYDCFEDDNSRLVEISQKSFKNHKRKFSMAKENRLSPKKRILKNKIKTINQPVIENSQLRECGRFDEIVSKISSVNKTQSAERDENKLTKERRKRKLILTGHVVTAEKYFDDERDGDGTIDMPVEKEIEEKEKVNTKSRLVLNMDRYKRYTQYLTVTRDFGSHRRTYSRPKSSNVLDSSQLVTKQNDSSELDIHQLNSSLESSSISLNENDTLCLANSNNNSDLCCVSPEISAFDPLQSEASILNKIHLDSKTKRNSIVNCETEREIDSLKSNVPNEPIKEKIPCYKAQISVVPSPKIEPVLSRKPSLKISPIITYGKIPDSISALKSDRPPAVDFDSLVKNSANTKKLNSVGNMHIPSVEKSKHNKENGIKHPTLFSSIIPGKRKRGRPRKDSAVGERPPFCKNLEKTKISETLHTKKDMKTLEKSGNLKRVKESKTYSKKGRKIAKNSKVAMNKISSKMHSKLIQKRRIKISAKSSLKKAIMCGVKRSKRGEVFKREKKRGRPPRVCIKSLLKNAKLPERQKKNRECIYLTPLKNSNTDHNYFSSLRICESQENSLNNSVCVRKEQPNETRDTVAQKENSCNISLLSSKEVEFSEILPQEVIISSTVLEKEVILPVPIPIQSVENASTTQNEKDSENSLTEREENIAQHTPKISEQPTVSSQLETGSDLSVSSHPPTSDDKIVSHEKDSTPVVVKRSRGRPRKSATPQQKKKSDEETPKCSEKSLVDQVSSPSPTSGVRKSERVRKRKLGSDEIENKSTERTETEKVSIEQFEKTGRRGRPRKYPRIEKDENSISEPKTDEANLIEKQPDASPLPLNDKGVETPDTPCNTARGRRGRPRRERSEPEVIKNICEEEADKLSVDNKPADKNIENKDEKIEQNEEKSENEKDAQILSVLSPDSCSPSEKRLILPLKKRKKVEEKVNSVSSPKSSICDISVEKEVTAERKVTSDKGEKDSCFKMMEKKISASLQTSPPQAEKDLSEKDPELDKLSVPYREIECAHTDNEIYPTLKPDVNEYKAFSNKFVWKEYLETSVSIKINTTCEWIKLKCFDSVSLDDSKSSTFFTGGPVQSSAFCPIPSHMDQYIAVASSDMIYNRRRQNSLSYVDAKNEKGLIQFWNLGCLQSTRLNRLPCMELALEHQHGIITDMKFCPKGCFDLPLSSDGVVGSRLGLLALSCSDSYIRIYSVPHPNILPKTDGNSSIYNTNPSLILTPLFSEPCSLTRRSIATCLDWHQNTEVIAAGYGNGN</sequence>
<evidence type="ECO:0000256" key="1">
    <source>
        <dbReference type="ARBA" id="ARBA00004123"/>
    </source>
</evidence>
<keyword evidence="2" id="KW-0804">Transcription</keyword>
<dbReference type="GO" id="GO:0006383">
    <property type="term" value="P:transcription by RNA polymerase III"/>
    <property type="evidence" value="ECO:0007669"/>
    <property type="project" value="TreeGrafter"/>
</dbReference>
<gene>
    <name evidence="5" type="ORF">AVEN_225199_1</name>
</gene>
<keyword evidence="3" id="KW-0539">Nucleus</keyword>
<evidence type="ECO:0000256" key="4">
    <source>
        <dbReference type="SAM" id="MobiDB-lite"/>
    </source>
</evidence>
<feature type="compositionally biased region" description="Basic and acidic residues" evidence="4">
    <location>
        <begin position="798"/>
        <end position="810"/>
    </location>
</feature>
<feature type="compositionally biased region" description="Basic and acidic residues" evidence="4">
    <location>
        <begin position="832"/>
        <end position="846"/>
    </location>
</feature>